<dbReference type="PROSITE" id="PS51257">
    <property type="entry name" value="PROKAR_LIPOPROTEIN"/>
    <property type="match status" value="1"/>
</dbReference>
<keyword evidence="1" id="KW-1133">Transmembrane helix</keyword>
<keyword evidence="3" id="KW-0449">Lipoprotein</keyword>
<dbReference type="NCBIfam" id="TIGR04179">
    <property type="entry name" value="rhombo_lipo"/>
    <property type="match status" value="1"/>
</dbReference>
<keyword evidence="1" id="KW-0812">Transmembrane</keyword>
<evidence type="ECO:0000313" key="3">
    <source>
        <dbReference type="EMBL" id="MFC5547334.1"/>
    </source>
</evidence>
<gene>
    <name evidence="3" type="primary">rhlP</name>
    <name evidence="3" type="ORF">ACFPO9_02250</name>
</gene>
<accession>A0ABW0RR77</accession>
<sequence length="276" mass="29980">MKRLITLFFVTVLLSLGGCASMFGNHQGQRQAGSVVDYLYPDAKEPPKMEATVTRLRLPVRVGIAFAPGGGGAGLQEAAKTQLLERVKASFGQYDYLGSIEVIPSSYLRPRGGFANLDQVARMFNVDVIALVSYDQIRFNDTNRLAVLYWTVVGAYLIKGDQYDVQTMVDAAVFDVRSRKLLFRAPGTSQVKGSSTLAGYSKEVRGAQSDGYAQAVDQMIPQLQAQLAGFKERAKSDPGIQVDRSEYRGGHGAGSFGWLAALLAVGVAWCLGRRRA</sequence>
<dbReference type="EMBL" id="JBHSMZ010000001">
    <property type="protein sequence ID" value="MFC5547334.1"/>
    <property type="molecule type" value="Genomic_DNA"/>
</dbReference>
<keyword evidence="1" id="KW-0472">Membrane</keyword>
<dbReference type="Proteomes" id="UP001596086">
    <property type="component" value="Unassembled WGS sequence"/>
</dbReference>
<protein>
    <submittedName>
        <fullName evidence="3">Rhombotarget lipoprotein</fullName>
    </submittedName>
</protein>
<evidence type="ECO:0000256" key="2">
    <source>
        <dbReference type="SAM" id="SignalP"/>
    </source>
</evidence>
<name>A0ABW0RR77_9BURK</name>
<reference evidence="4" key="1">
    <citation type="journal article" date="2019" name="Int. J. Syst. Evol. Microbiol.">
        <title>The Global Catalogue of Microorganisms (GCM) 10K type strain sequencing project: providing services to taxonomists for standard genome sequencing and annotation.</title>
        <authorList>
            <consortium name="The Broad Institute Genomics Platform"/>
            <consortium name="The Broad Institute Genome Sequencing Center for Infectious Disease"/>
            <person name="Wu L."/>
            <person name="Ma J."/>
        </authorList>
    </citation>
    <scope>NUCLEOTIDE SEQUENCE [LARGE SCALE GENOMIC DNA]</scope>
    <source>
        <strain evidence="4">CGMCC 4.5798</strain>
    </source>
</reference>
<evidence type="ECO:0000313" key="4">
    <source>
        <dbReference type="Proteomes" id="UP001596086"/>
    </source>
</evidence>
<dbReference type="InterPro" id="IPR026443">
    <property type="entry name" value="Rhombo_lipo"/>
</dbReference>
<feature type="transmembrane region" description="Helical" evidence="1">
    <location>
        <begin position="255"/>
        <end position="272"/>
    </location>
</feature>
<evidence type="ECO:0000256" key="1">
    <source>
        <dbReference type="SAM" id="Phobius"/>
    </source>
</evidence>
<dbReference type="RefSeq" id="WP_379766410.1">
    <property type="nucleotide sequence ID" value="NZ_JBHSMZ010000001.1"/>
</dbReference>
<organism evidence="3 4">
    <name type="scientific">Massilia aerilata</name>
    <dbReference type="NCBI Taxonomy" id="453817"/>
    <lineage>
        <taxon>Bacteria</taxon>
        <taxon>Pseudomonadati</taxon>
        <taxon>Pseudomonadota</taxon>
        <taxon>Betaproteobacteria</taxon>
        <taxon>Burkholderiales</taxon>
        <taxon>Oxalobacteraceae</taxon>
        <taxon>Telluria group</taxon>
        <taxon>Massilia</taxon>
    </lineage>
</organism>
<keyword evidence="4" id="KW-1185">Reference proteome</keyword>
<feature type="signal peptide" evidence="2">
    <location>
        <begin position="1"/>
        <end position="20"/>
    </location>
</feature>
<proteinExistence type="predicted"/>
<comment type="caution">
    <text evidence="3">The sequence shown here is derived from an EMBL/GenBank/DDBJ whole genome shotgun (WGS) entry which is preliminary data.</text>
</comment>
<keyword evidence="2" id="KW-0732">Signal</keyword>
<feature type="chain" id="PRO_5047186061" evidence="2">
    <location>
        <begin position="21"/>
        <end position="276"/>
    </location>
</feature>